<feature type="transmembrane region" description="Helical" evidence="10">
    <location>
        <begin position="46"/>
        <end position="65"/>
    </location>
</feature>
<evidence type="ECO:0000256" key="8">
    <source>
        <dbReference type="ARBA" id="ARBA00023209"/>
    </source>
</evidence>
<evidence type="ECO:0000256" key="5">
    <source>
        <dbReference type="ARBA" id="ARBA00022989"/>
    </source>
</evidence>
<keyword evidence="2 10" id="KW-0444">Lipid biosynthesis</keyword>
<sequence length="180" mass="19487">MEAALPLLGYLFGCINGAYYTGKVMSGGDIRDHGSSNAGARNAGRIYGRTAFFLTVLIDALKTIIPLGVCQYLLDINIFWLSLTTIAILAGHIWPIQLQFRGGKGVVVYLAAALMLAPMTLIICGLSLGTGLLIKRNFTVAGLIALISVPFTLLFMENYQFTATFFLMLLVVLIAHIRGK</sequence>
<dbReference type="Pfam" id="PF02660">
    <property type="entry name" value="G3P_acyltransf"/>
    <property type="match status" value="1"/>
</dbReference>
<dbReference type="Proteomes" id="UP001595989">
    <property type="component" value="Unassembled WGS sequence"/>
</dbReference>
<comment type="caution">
    <text evidence="11">The sequence shown here is derived from an EMBL/GenBank/DDBJ whole genome shotgun (WGS) entry which is preliminary data.</text>
</comment>
<keyword evidence="5 10" id="KW-1133">Transmembrane helix</keyword>
<evidence type="ECO:0000256" key="4">
    <source>
        <dbReference type="ARBA" id="ARBA00022692"/>
    </source>
</evidence>
<evidence type="ECO:0000256" key="9">
    <source>
        <dbReference type="ARBA" id="ARBA00023264"/>
    </source>
</evidence>
<reference evidence="12" key="1">
    <citation type="journal article" date="2019" name="Int. J. Syst. Evol. Microbiol.">
        <title>The Global Catalogue of Microorganisms (GCM) 10K type strain sequencing project: providing services to taxonomists for standard genome sequencing and annotation.</title>
        <authorList>
            <consortium name="The Broad Institute Genomics Platform"/>
            <consortium name="The Broad Institute Genome Sequencing Center for Infectious Disease"/>
            <person name="Wu L."/>
            <person name="Ma J."/>
        </authorList>
    </citation>
    <scope>NUCLEOTIDE SEQUENCE [LARGE SCALE GENOMIC DNA]</scope>
    <source>
        <strain evidence="12">CGMCC 4.7426</strain>
    </source>
</reference>
<feature type="transmembrane region" description="Helical" evidence="10">
    <location>
        <begin position="106"/>
        <end position="126"/>
    </location>
</feature>
<dbReference type="PANTHER" id="PTHR30309">
    <property type="entry name" value="INNER MEMBRANE PROTEIN YGIH"/>
    <property type="match status" value="1"/>
</dbReference>
<keyword evidence="4 10" id="KW-0812">Transmembrane</keyword>
<keyword evidence="7 10" id="KW-0472">Membrane</keyword>
<keyword evidence="3 10" id="KW-0808">Transferase</keyword>
<evidence type="ECO:0000256" key="2">
    <source>
        <dbReference type="ARBA" id="ARBA00022516"/>
    </source>
</evidence>
<comment type="similarity">
    <text evidence="10">Belongs to the PlsY family.</text>
</comment>
<name>A0ABV9DHJ1_9BACI</name>
<comment type="function">
    <text evidence="10">Catalyzes the transfer of an acyl group from acyl-phosphate (acyl-PO(4)) to glycerol-3-phosphate (G3P) to form lysophosphatidic acid (LPA). This enzyme utilizes acyl-phosphate as fatty acyl donor, but not acyl-CoA or acyl-ACP.</text>
</comment>
<evidence type="ECO:0000256" key="6">
    <source>
        <dbReference type="ARBA" id="ARBA00023098"/>
    </source>
</evidence>
<feature type="transmembrane region" description="Helical" evidence="10">
    <location>
        <begin position="138"/>
        <end position="155"/>
    </location>
</feature>
<proteinExistence type="inferred from homology"/>
<organism evidence="11 12">
    <name type="scientific">Virgibacillus kekensis</name>
    <dbReference type="NCBI Taxonomy" id="202261"/>
    <lineage>
        <taxon>Bacteria</taxon>
        <taxon>Bacillati</taxon>
        <taxon>Bacillota</taxon>
        <taxon>Bacilli</taxon>
        <taxon>Bacillales</taxon>
        <taxon>Bacillaceae</taxon>
        <taxon>Virgibacillus</taxon>
    </lineage>
</organism>
<evidence type="ECO:0000256" key="10">
    <source>
        <dbReference type="HAMAP-Rule" id="MF_01043"/>
    </source>
</evidence>
<evidence type="ECO:0000256" key="3">
    <source>
        <dbReference type="ARBA" id="ARBA00022679"/>
    </source>
</evidence>
<comment type="catalytic activity">
    <reaction evidence="10">
        <text>an acyl phosphate + sn-glycerol 3-phosphate = a 1-acyl-sn-glycero-3-phosphate + phosphate</text>
        <dbReference type="Rhea" id="RHEA:34075"/>
        <dbReference type="ChEBI" id="CHEBI:43474"/>
        <dbReference type="ChEBI" id="CHEBI:57597"/>
        <dbReference type="ChEBI" id="CHEBI:57970"/>
        <dbReference type="ChEBI" id="CHEBI:59918"/>
        <dbReference type="EC" id="2.3.1.275"/>
    </reaction>
</comment>
<gene>
    <name evidence="10" type="primary">plsY</name>
    <name evidence="11" type="ORF">ACFO3D_03455</name>
</gene>
<keyword evidence="6 10" id="KW-0443">Lipid metabolism</keyword>
<keyword evidence="12" id="KW-1185">Reference proteome</keyword>
<evidence type="ECO:0000313" key="12">
    <source>
        <dbReference type="Proteomes" id="UP001595989"/>
    </source>
</evidence>
<dbReference type="RefSeq" id="WP_390293212.1">
    <property type="nucleotide sequence ID" value="NZ_JBHSFU010000003.1"/>
</dbReference>
<dbReference type="EC" id="2.3.1.275" evidence="10"/>
<evidence type="ECO:0000256" key="7">
    <source>
        <dbReference type="ARBA" id="ARBA00023136"/>
    </source>
</evidence>
<comment type="subcellular location">
    <subcellularLocation>
        <location evidence="10">Cell membrane</location>
        <topology evidence="10">Multi-pass membrane protein</topology>
    </subcellularLocation>
</comment>
<dbReference type="GO" id="GO:0016746">
    <property type="term" value="F:acyltransferase activity"/>
    <property type="evidence" value="ECO:0007669"/>
    <property type="project" value="UniProtKB-KW"/>
</dbReference>
<feature type="transmembrane region" description="Helical" evidence="10">
    <location>
        <begin position="72"/>
        <end position="94"/>
    </location>
</feature>
<protein>
    <recommendedName>
        <fullName evidence="10">Glycerol-3-phosphate acyltransferase</fullName>
    </recommendedName>
    <alternativeName>
        <fullName evidence="10">Acyl-PO4 G3P acyltransferase</fullName>
    </alternativeName>
    <alternativeName>
        <fullName evidence="10">Acyl-phosphate--glycerol-3-phosphate acyltransferase</fullName>
    </alternativeName>
    <alternativeName>
        <fullName evidence="10">G3P acyltransferase</fullName>
        <shortName evidence="10">GPAT</shortName>
        <ecNumber evidence="10">2.3.1.275</ecNumber>
    </alternativeName>
    <alternativeName>
        <fullName evidence="10">Lysophosphatidic acid synthase</fullName>
        <shortName evidence="10">LPA synthase</shortName>
    </alternativeName>
</protein>
<evidence type="ECO:0000256" key="1">
    <source>
        <dbReference type="ARBA" id="ARBA00022475"/>
    </source>
</evidence>
<comment type="subunit">
    <text evidence="10">Probably interacts with PlsX.</text>
</comment>
<comment type="pathway">
    <text evidence="10">Lipid metabolism; phospholipid metabolism.</text>
</comment>
<dbReference type="InterPro" id="IPR003811">
    <property type="entry name" value="G3P_acylTferase_PlsY"/>
</dbReference>
<evidence type="ECO:0000313" key="11">
    <source>
        <dbReference type="EMBL" id="MFC4557269.1"/>
    </source>
</evidence>
<keyword evidence="9 10" id="KW-1208">Phospholipid metabolism</keyword>
<keyword evidence="11" id="KW-0012">Acyltransferase</keyword>
<dbReference type="EMBL" id="JBHSFU010000003">
    <property type="protein sequence ID" value="MFC4557269.1"/>
    <property type="molecule type" value="Genomic_DNA"/>
</dbReference>
<dbReference type="SMART" id="SM01207">
    <property type="entry name" value="G3P_acyltransf"/>
    <property type="match status" value="1"/>
</dbReference>
<keyword evidence="8 10" id="KW-0594">Phospholipid biosynthesis</keyword>
<accession>A0ABV9DHJ1</accession>
<dbReference type="PANTHER" id="PTHR30309:SF0">
    <property type="entry name" value="GLYCEROL-3-PHOSPHATE ACYLTRANSFERASE-RELATED"/>
    <property type="match status" value="1"/>
</dbReference>
<feature type="transmembrane region" description="Helical" evidence="10">
    <location>
        <begin position="161"/>
        <end position="177"/>
    </location>
</feature>
<dbReference type="HAMAP" id="MF_01043">
    <property type="entry name" value="PlsY"/>
    <property type="match status" value="1"/>
</dbReference>
<keyword evidence="1 10" id="KW-1003">Cell membrane</keyword>